<reference evidence="2" key="1">
    <citation type="journal article" date="2023" name="Hortic. Res.">
        <title>A chromosome-level phased genome enabling allele-level studies in sweet orange: a case study on citrus Huanglongbing tolerance.</title>
        <authorList>
            <person name="Wu B."/>
            <person name="Yu Q."/>
            <person name="Deng Z."/>
            <person name="Duan Y."/>
            <person name="Luo F."/>
            <person name="Gmitter F. Jr."/>
        </authorList>
    </citation>
    <scope>NUCLEOTIDE SEQUENCE [LARGE SCALE GENOMIC DNA]</scope>
    <source>
        <strain evidence="2">cv. Valencia</strain>
    </source>
</reference>
<dbReference type="EMBL" id="CM039178">
    <property type="protein sequence ID" value="KAH9680804.1"/>
    <property type="molecule type" value="Genomic_DNA"/>
</dbReference>
<protein>
    <submittedName>
        <fullName evidence="1">Uncharacterized protein</fullName>
    </submittedName>
</protein>
<accession>A0ACB8I1A5</accession>
<evidence type="ECO:0000313" key="1">
    <source>
        <dbReference type="EMBL" id="KAH9680804.1"/>
    </source>
</evidence>
<gene>
    <name evidence="1" type="ORF">KPL71_026694</name>
</gene>
<dbReference type="Proteomes" id="UP000829398">
    <property type="component" value="Chromosome 9"/>
</dbReference>
<organism evidence="1 2">
    <name type="scientific">Citrus sinensis</name>
    <name type="common">Sweet orange</name>
    <name type="synonym">Citrus aurantium var. sinensis</name>
    <dbReference type="NCBI Taxonomy" id="2711"/>
    <lineage>
        <taxon>Eukaryota</taxon>
        <taxon>Viridiplantae</taxon>
        <taxon>Streptophyta</taxon>
        <taxon>Embryophyta</taxon>
        <taxon>Tracheophyta</taxon>
        <taxon>Spermatophyta</taxon>
        <taxon>Magnoliopsida</taxon>
        <taxon>eudicotyledons</taxon>
        <taxon>Gunneridae</taxon>
        <taxon>Pentapetalae</taxon>
        <taxon>rosids</taxon>
        <taxon>malvids</taxon>
        <taxon>Sapindales</taxon>
        <taxon>Rutaceae</taxon>
        <taxon>Aurantioideae</taxon>
        <taxon>Citrus</taxon>
    </lineage>
</organism>
<comment type="caution">
    <text evidence="1">The sequence shown here is derived from an EMBL/GenBank/DDBJ whole genome shotgun (WGS) entry which is preliminary data.</text>
</comment>
<proteinExistence type="predicted"/>
<keyword evidence="2" id="KW-1185">Reference proteome</keyword>
<sequence>MESYVSAGLIWKSRGDMQEQTIFIGNIPLMNSLGTSIPNGIYRIVINQMLQKSGGKKIGSKENAILEFCQQFACVGGDPVFSKSLCKELQNKFFHQRCELGQIGR</sequence>
<name>A0ACB8I1A5_CITSI</name>
<evidence type="ECO:0000313" key="2">
    <source>
        <dbReference type="Proteomes" id="UP000829398"/>
    </source>
</evidence>